<keyword evidence="3" id="KW-1185">Reference proteome</keyword>
<dbReference type="Proteomes" id="UP000478052">
    <property type="component" value="Unassembled WGS sequence"/>
</dbReference>
<proteinExistence type="predicted"/>
<feature type="transmembrane region" description="Helical" evidence="1">
    <location>
        <begin position="138"/>
        <end position="158"/>
    </location>
</feature>
<accession>A0A6G0YF25</accession>
<sequence>MFINISNQGSKVINKFYYFYNPLGTIAVQQSSIVKNIKCTERICICIYLFLLIGIIAILSIKNTPSNNAGFEGIINIINKPTSSIYNSSSSSRSGLGKIQHSRSVVVSCGWFCSTPVQVRSSKDKTHTLHSLIGSSKLIYHSCISCFSFNSFVWLNFLNKK</sequence>
<dbReference type="EMBL" id="VUJU01004321">
    <property type="protein sequence ID" value="KAF0754766.1"/>
    <property type="molecule type" value="Genomic_DNA"/>
</dbReference>
<name>A0A6G0YF25_APHCR</name>
<gene>
    <name evidence="2" type="ORF">FWK35_00023242</name>
</gene>
<reference evidence="2 3" key="1">
    <citation type="submission" date="2019-08" db="EMBL/GenBank/DDBJ databases">
        <title>Whole genome of Aphis craccivora.</title>
        <authorList>
            <person name="Voronova N.V."/>
            <person name="Shulinski R.S."/>
            <person name="Bandarenka Y.V."/>
            <person name="Zhorov D.G."/>
            <person name="Warner D."/>
        </authorList>
    </citation>
    <scope>NUCLEOTIDE SEQUENCE [LARGE SCALE GENOMIC DNA]</scope>
    <source>
        <strain evidence="2">180601</strain>
        <tissue evidence="2">Whole Body</tissue>
    </source>
</reference>
<evidence type="ECO:0000313" key="2">
    <source>
        <dbReference type="EMBL" id="KAF0754766.1"/>
    </source>
</evidence>
<dbReference type="AlphaFoldDB" id="A0A6G0YF25"/>
<keyword evidence="1" id="KW-0472">Membrane</keyword>
<comment type="caution">
    <text evidence="2">The sequence shown here is derived from an EMBL/GenBank/DDBJ whole genome shotgun (WGS) entry which is preliminary data.</text>
</comment>
<feature type="transmembrane region" description="Helical" evidence="1">
    <location>
        <begin position="43"/>
        <end position="61"/>
    </location>
</feature>
<evidence type="ECO:0000256" key="1">
    <source>
        <dbReference type="SAM" id="Phobius"/>
    </source>
</evidence>
<organism evidence="2 3">
    <name type="scientific">Aphis craccivora</name>
    <name type="common">Cowpea aphid</name>
    <dbReference type="NCBI Taxonomy" id="307492"/>
    <lineage>
        <taxon>Eukaryota</taxon>
        <taxon>Metazoa</taxon>
        <taxon>Ecdysozoa</taxon>
        <taxon>Arthropoda</taxon>
        <taxon>Hexapoda</taxon>
        <taxon>Insecta</taxon>
        <taxon>Pterygota</taxon>
        <taxon>Neoptera</taxon>
        <taxon>Paraneoptera</taxon>
        <taxon>Hemiptera</taxon>
        <taxon>Sternorrhyncha</taxon>
        <taxon>Aphidomorpha</taxon>
        <taxon>Aphidoidea</taxon>
        <taxon>Aphididae</taxon>
        <taxon>Aphidini</taxon>
        <taxon>Aphis</taxon>
        <taxon>Aphis</taxon>
    </lineage>
</organism>
<protein>
    <submittedName>
        <fullName evidence="2">Uncharacterized protein</fullName>
    </submittedName>
</protein>
<evidence type="ECO:0000313" key="3">
    <source>
        <dbReference type="Proteomes" id="UP000478052"/>
    </source>
</evidence>
<dbReference type="OrthoDB" id="10431165at2759"/>
<keyword evidence="1" id="KW-1133">Transmembrane helix</keyword>
<keyword evidence="1" id="KW-0812">Transmembrane</keyword>